<dbReference type="PANTHER" id="PTHR30619">
    <property type="entry name" value="DNA INTERNALIZATION/COMPETENCE PROTEIN COMEC/REC2"/>
    <property type="match status" value="1"/>
</dbReference>
<comment type="subcellular location">
    <subcellularLocation>
        <location evidence="1">Cell membrane</location>
        <topology evidence="1">Multi-pass membrane protein</topology>
    </subcellularLocation>
</comment>
<proteinExistence type="predicted"/>
<evidence type="ECO:0000256" key="2">
    <source>
        <dbReference type="ARBA" id="ARBA00022475"/>
    </source>
</evidence>
<keyword evidence="10" id="KW-1185">Reference proteome</keyword>
<dbReference type="NCBIfam" id="TIGR00360">
    <property type="entry name" value="ComEC_N-term"/>
    <property type="match status" value="1"/>
</dbReference>
<name>A0ABU9X0T3_9MICC</name>
<dbReference type="Proteomes" id="UP001422074">
    <property type="component" value="Unassembled WGS sequence"/>
</dbReference>
<feature type="compositionally biased region" description="Basic and acidic residues" evidence="6">
    <location>
        <begin position="7"/>
        <end position="23"/>
    </location>
</feature>
<sequence length="925" mass="92130">MSAGKAQNERAGDARARKVHAEEAPAGSSRGRTAWDRYRAAAARDVPAGTPSPAQAPAALARAWAGSLWSVPDTPGPVRASRWRDLRLVPLAAAAWAGAALGPPAAAWAAKAAGVPPSDGARLVLAAAGALAVSGAALIAVALLRRAARTLRPGLLLGTAVLAALAWGLAASASHWASEVAGPAGTLLSEGGQTRAVVDVMDDPRPQRLAGPYARGPRFLVEARMVRAADRGLEYAARARVLLAGGPEVGRLRPGQRLLVSGEAVPPNAPGGRVLISLSASPRVLERGAGPTAAAGDARAALRAASSWLAADAAGLVPGMAAGDTGALSADLESAMRTAGLGHLTAVSGANFTILLGTVLLIARSLRAPRWLALAACATALAAFVATVGAEASVARAASMGAVGLVALSTGRASRSCSALAAAVLAVIALDPPLAASMGMLLSVAATLGIALLGPPIAEALARRLPPWLALAIAVPLSAQLLCGPLLVAIQPAFLTYSLAANMLSAPFVAPVTVAGTLALAFAAWCPPVAMAASAVAGAAAHPIAAIARLAAGAPGAMLPWPEGAAGMGSMAACSAVNALLLWTALVPAGRAWAAMAVHAIAAALSGGKRAGGRGGSIGPGSPRGGALSDWGRGPGRRAVAAGAVLLLAAALAVAVRSAVSAVSLRDWHVTMCDVGQGDGIVLSAGQGAAVVVDSGKDPALMDACLDGLGVRTVEAYAITHFHADHYGGTAGVFEGRMVRRVLVSAAAGRPPAALRDVLERSGTSVESAAAGSAGTAGSANWTVLWPPARPGSGQRAADPDEQNGASLVLRIGWAGLRGQPLLLTGDLEEDGAARLLAREPSLVRDPPAALKLAHHGARNGGTAIVRALDPPVALISSGRGNDYGHPHAEILDALAAQGSEVLRTDLSGRIQLRFAEGSVEWSSG</sequence>
<dbReference type="Pfam" id="PF03772">
    <property type="entry name" value="Competence"/>
    <property type="match status" value="1"/>
</dbReference>
<feature type="transmembrane region" description="Helical" evidence="7">
    <location>
        <begin position="341"/>
        <end position="363"/>
    </location>
</feature>
<evidence type="ECO:0000256" key="3">
    <source>
        <dbReference type="ARBA" id="ARBA00022692"/>
    </source>
</evidence>
<dbReference type="InterPro" id="IPR004477">
    <property type="entry name" value="ComEC_N"/>
</dbReference>
<dbReference type="InterPro" id="IPR036866">
    <property type="entry name" value="RibonucZ/Hydroxyglut_hydro"/>
</dbReference>
<keyword evidence="5 7" id="KW-0472">Membrane</keyword>
<reference evidence="9 10" key="1">
    <citation type="submission" date="2024-05" db="EMBL/GenBank/DDBJ databases">
        <title>Sinomonas sp. nov., isolated from a waste landfill.</title>
        <authorList>
            <person name="Zhao Y."/>
        </authorList>
    </citation>
    <scope>NUCLEOTIDE SEQUENCE [LARGE SCALE GENOMIC DNA]</scope>
    <source>
        <strain evidence="9 10">CCTCC AB2014300</strain>
    </source>
</reference>
<evidence type="ECO:0000256" key="6">
    <source>
        <dbReference type="SAM" id="MobiDB-lite"/>
    </source>
</evidence>
<dbReference type="Gene3D" id="3.60.15.10">
    <property type="entry name" value="Ribonuclease Z/Hydroxyacylglutathione hydrolase-like"/>
    <property type="match status" value="1"/>
</dbReference>
<feature type="transmembrane region" description="Helical" evidence="7">
    <location>
        <begin position="564"/>
        <end position="586"/>
    </location>
</feature>
<evidence type="ECO:0000313" key="10">
    <source>
        <dbReference type="Proteomes" id="UP001422074"/>
    </source>
</evidence>
<keyword evidence="4 7" id="KW-1133">Transmembrane helix</keyword>
<feature type="region of interest" description="Disordered" evidence="6">
    <location>
        <begin position="1"/>
        <end position="36"/>
    </location>
</feature>
<organism evidence="9 10">
    <name type="scientific">Sinomonas halotolerans</name>
    <dbReference type="NCBI Taxonomy" id="1644133"/>
    <lineage>
        <taxon>Bacteria</taxon>
        <taxon>Bacillati</taxon>
        <taxon>Actinomycetota</taxon>
        <taxon>Actinomycetes</taxon>
        <taxon>Micrococcales</taxon>
        <taxon>Micrococcaceae</taxon>
        <taxon>Sinomonas</taxon>
    </lineage>
</organism>
<dbReference type="EMBL" id="JBDFRB010000009">
    <property type="protein sequence ID" value="MEN2745056.1"/>
    <property type="molecule type" value="Genomic_DNA"/>
</dbReference>
<dbReference type="PANTHER" id="PTHR30619:SF1">
    <property type="entry name" value="RECOMBINATION PROTEIN 2"/>
    <property type="match status" value="1"/>
</dbReference>
<feature type="transmembrane region" description="Helical" evidence="7">
    <location>
        <begin position="122"/>
        <end position="143"/>
    </location>
</feature>
<dbReference type="InterPro" id="IPR052159">
    <property type="entry name" value="Competence_DNA_uptake"/>
</dbReference>
<dbReference type="Pfam" id="PF00753">
    <property type="entry name" value="Lactamase_B"/>
    <property type="match status" value="1"/>
</dbReference>
<feature type="transmembrane region" description="Helical" evidence="7">
    <location>
        <begin position="88"/>
        <end position="110"/>
    </location>
</feature>
<dbReference type="RefSeq" id="WP_345885412.1">
    <property type="nucleotide sequence ID" value="NZ_JBDFRB010000009.1"/>
</dbReference>
<evidence type="ECO:0000313" key="9">
    <source>
        <dbReference type="EMBL" id="MEN2745056.1"/>
    </source>
</evidence>
<feature type="transmembrane region" description="Helical" evidence="7">
    <location>
        <begin position="639"/>
        <end position="660"/>
    </location>
</feature>
<comment type="caution">
    <text evidence="9">The sequence shown here is derived from an EMBL/GenBank/DDBJ whole genome shotgun (WGS) entry which is preliminary data.</text>
</comment>
<dbReference type="SUPFAM" id="SSF56281">
    <property type="entry name" value="Metallo-hydrolase/oxidoreductase"/>
    <property type="match status" value="1"/>
</dbReference>
<feature type="transmembrane region" description="Helical" evidence="7">
    <location>
        <begin position="502"/>
        <end position="525"/>
    </location>
</feature>
<evidence type="ECO:0000256" key="1">
    <source>
        <dbReference type="ARBA" id="ARBA00004651"/>
    </source>
</evidence>
<evidence type="ECO:0000256" key="7">
    <source>
        <dbReference type="SAM" id="Phobius"/>
    </source>
</evidence>
<keyword evidence="2" id="KW-1003">Cell membrane</keyword>
<feature type="transmembrane region" description="Helical" evidence="7">
    <location>
        <begin position="531"/>
        <end position="552"/>
    </location>
</feature>
<dbReference type="SMART" id="SM00849">
    <property type="entry name" value="Lactamase_B"/>
    <property type="match status" value="1"/>
</dbReference>
<evidence type="ECO:0000259" key="8">
    <source>
        <dbReference type="SMART" id="SM00849"/>
    </source>
</evidence>
<feature type="transmembrane region" description="Helical" evidence="7">
    <location>
        <begin position="155"/>
        <end position="177"/>
    </location>
</feature>
<dbReference type="InterPro" id="IPR001279">
    <property type="entry name" value="Metallo-B-lactamas"/>
</dbReference>
<feature type="transmembrane region" description="Helical" evidence="7">
    <location>
        <begin position="370"/>
        <end position="388"/>
    </location>
</feature>
<gene>
    <name evidence="9" type="ORF">ABCQ75_10965</name>
</gene>
<evidence type="ECO:0000256" key="5">
    <source>
        <dbReference type="ARBA" id="ARBA00023136"/>
    </source>
</evidence>
<feature type="transmembrane region" description="Helical" evidence="7">
    <location>
        <begin position="420"/>
        <end position="453"/>
    </location>
</feature>
<keyword evidence="3 7" id="KW-0812">Transmembrane</keyword>
<feature type="domain" description="Metallo-beta-lactamase" evidence="8">
    <location>
        <begin position="677"/>
        <end position="880"/>
    </location>
</feature>
<evidence type="ECO:0000256" key="4">
    <source>
        <dbReference type="ARBA" id="ARBA00022989"/>
    </source>
</evidence>
<feature type="region of interest" description="Disordered" evidence="6">
    <location>
        <begin position="781"/>
        <end position="802"/>
    </location>
</feature>
<feature type="transmembrane region" description="Helical" evidence="7">
    <location>
        <begin position="465"/>
        <end position="490"/>
    </location>
</feature>
<protein>
    <submittedName>
        <fullName evidence="9">ComEC/Rec2 family competence protein</fullName>
    </submittedName>
</protein>
<accession>A0ABU9X0T3</accession>